<evidence type="ECO:0000313" key="4">
    <source>
        <dbReference type="EMBL" id="THD23512.1"/>
    </source>
</evidence>
<sequence length="745" mass="85444">MVNPDLLTKEIPPEKVRWFYGRGSAHANKWKAFRGADSINIEREFRIMRQSDDTSSEGKVVVRAGLFEADLRSNMCSPIFWPGEKRSQHSHKRDWCATPIQRGLWFNKINWIPLDFNLASLIEEEHVAVVIPKLTEMTNLKKSKKTIHKMHHDKYTVSWTSHGDIYLVTKSARPFTHVKLQGDLSSVPIERGFHLVADPSDCKPPITQLCFVVHGIGQQLASIRHECAKIRKLCLKVAKKRFPKLSDSGQRVEFIPVDWRTPLNLNCSTLENITIGQMRPLRMYINNCFIDVLYYTSTVYRSEIMRSLSWELLRLFNLFLQHNPHFLQKGGQVSVLAHSLGTVIMHDILRDNQVPIRLVDPDSSNNSPQSDDKTEAVKEMIGEIDQKRFEVVDLELKVLRQVSNGSKELGSRCDETADSYPNSFLSSIQRPASWKPLPQLAHLFLIGSPLGLFISLNAIPSSYQPLESSRSTNSPNTPHTIRRHNRRQAFTSQPVSSRSLPDAEVLDLNEQDPDVLIPYSSCRRLYNIYHCYDPIAYRLEPLLLKHYSTVAPVVLQSPISFFGRRGYSRNSAPPIPKMGSMTDISLATECGNSHCRLDRFETVSESNEDDCLPNINCLTASTESDTGSSDNESTKSSQYQNRHLYKRISVNDNQIYRQHKSKTLQFFSRYVTRRSSHVTNLGPALPLQRNEPEAEERRLRYRVDYEWQKSFSPLAVLGAHHSYWTSEELAFFILYQMFGHPDNLN</sequence>
<evidence type="ECO:0000313" key="5">
    <source>
        <dbReference type="Proteomes" id="UP000230066"/>
    </source>
</evidence>
<keyword evidence="5" id="KW-1185">Reference proteome</keyword>
<feature type="region of interest" description="Disordered" evidence="2">
    <location>
        <begin position="465"/>
        <end position="504"/>
    </location>
</feature>
<evidence type="ECO:0000256" key="2">
    <source>
        <dbReference type="SAM" id="MobiDB-lite"/>
    </source>
</evidence>
<accession>A0A4E0RY31</accession>
<dbReference type="GO" id="GO:0046872">
    <property type="term" value="F:metal ion binding"/>
    <property type="evidence" value="ECO:0007669"/>
    <property type="project" value="InterPro"/>
</dbReference>
<dbReference type="PANTHER" id="PTHR23509:SF48">
    <property type="entry name" value="INTRACELLULAR PHOSPHOLIPASE A1"/>
    <property type="match status" value="1"/>
</dbReference>
<feature type="compositionally biased region" description="Polar residues" evidence="2">
    <location>
        <begin position="488"/>
        <end position="499"/>
    </location>
</feature>
<reference evidence="4" key="1">
    <citation type="submission" date="2019-03" db="EMBL/GenBank/DDBJ databases">
        <title>Improved annotation for the trematode Fasciola hepatica.</title>
        <authorList>
            <person name="Choi Y.-J."/>
            <person name="Martin J."/>
            <person name="Mitreva M."/>
        </authorList>
    </citation>
    <scope>NUCLEOTIDE SEQUENCE [LARGE SCALE GENOMIC DNA]</scope>
</reference>
<evidence type="ECO:0000259" key="3">
    <source>
        <dbReference type="PROSITE" id="PS51043"/>
    </source>
</evidence>
<proteinExistence type="inferred from homology"/>
<dbReference type="Pfam" id="PF02862">
    <property type="entry name" value="DDHD"/>
    <property type="match status" value="1"/>
</dbReference>
<dbReference type="SMART" id="SM01127">
    <property type="entry name" value="DDHD"/>
    <property type="match status" value="1"/>
</dbReference>
<feature type="compositionally biased region" description="Polar residues" evidence="2">
    <location>
        <begin position="465"/>
        <end position="479"/>
    </location>
</feature>
<dbReference type="Proteomes" id="UP000230066">
    <property type="component" value="Unassembled WGS sequence"/>
</dbReference>
<dbReference type="PROSITE" id="PS51043">
    <property type="entry name" value="DDHD"/>
    <property type="match status" value="1"/>
</dbReference>
<dbReference type="GO" id="GO:0004620">
    <property type="term" value="F:phospholipase activity"/>
    <property type="evidence" value="ECO:0007669"/>
    <property type="project" value="TreeGrafter"/>
</dbReference>
<dbReference type="GO" id="GO:0005737">
    <property type="term" value="C:cytoplasm"/>
    <property type="evidence" value="ECO:0007669"/>
    <property type="project" value="TreeGrafter"/>
</dbReference>
<gene>
    <name evidence="4" type="ORF">D915_005540</name>
</gene>
<feature type="domain" description="DDHD" evidence="3">
    <location>
        <begin position="436"/>
        <end position="739"/>
    </location>
</feature>
<name>A0A4E0RY31_FASHE</name>
<dbReference type="InterPro" id="IPR058055">
    <property type="entry name" value="PA-PLA1"/>
</dbReference>
<dbReference type="AlphaFoldDB" id="A0A4E0RY31"/>
<comment type="similarity">
    <text evidence="1">Belongs to the PA-PLA1 family.</text>
</comment>
<dbReference type="InterPro" id="IPR004177">
    <property type="entry name" value="DDHD_dom"/>
</dbReference>
<evidence type="ECO:0000256" key="1">
    <source>
        <dbReference type="ARBA" id="ARBA00038464"/>
    </source>
</evidence>
<protein>
    <submittedName>
        <fullName evidence="4">Phospholipase DDHD1</fullName>
    </submittedName>
</protein>
<dbReference type="EMBL" id="JXXN02002105">
    <property type="protein sequence ID" value="THD23512.1"/>
    <property type="molecule type" value="Genomic_DNA"/>
</dbReference>
<organism evidence="4 5">
    <name type="scientific">Fasciola hepatica</name>
    <name type="common">Liver fluke</name>
    <dbReference type="NCBI Taxonomy" id="6192"/>
    <lineage>
        <taxon>Eukaryota</taxon>
        <taxon>Metazoa</taxon>
        <taxon>Spiralia</taxon>
        <taxon>Lophotrochozoa</taxon>
        <taxon>Platyhelminthes</taxon>
        <taxon>Trematoda</taxon>
        <taxon>Digenea</taxon>
        <taxon>Plagiorchiida</taxon>
        <taxon>Echinostomata</taxon>
        <taxon>Echinostomatoidea</taxon>
        <taxon>Fasciolidae</taxon>
        <taxon>Fasciola</taxon>
    </lineage>
</organism>
<comment type="caution">
    <text evidence="4">The sequence shown here is derived from an EMBL/GenBank/DDBJ whole genome shotgun (WGS) entry which is preliminary data.</text>
</comment>
<dbReference type="PANTHER" id="PTHR23509">
    <property type="entry name" value="PA-PL1 PHOSPHOLIPASE FAMILY"/>
    <property type="match status" value="1"/>
</dbReference>